<evidence type="ECO:0000313" key="1">
    <source>
        <dbReference type="EMBL" id="GAA5096813.1"/>
    </source>
</evidence>
<evidence type="ECO:0000313" key="2">
    <source>
        <dbReference type="Proteomes" id="UP001500353"/>
    </source>
</evidence>
<name>A0ABP9MKS9_9FLAO</name>
<dbReference type="RefSeq" id="WP_345206015.1">
    <property type="nucleotide sequence ID" value="NZ_BAABHX010000005.1"/>
</dbReference>
<dbReference type="EMBL" id="BAABHX010000005">
    <property type="protein sequence ID" value="GAA5096813.1"/>
    <property type="molecule type" value="Genomic_DNA"/>
</dbReference>
<accession>A0ABP9MKS9</accession>
<reference evidence="2" key="1">
    <citation type="journal article" date="2019" name="Int. J. Syst. Evol. Microbiol.">
        <title>The Global Catalogue of Microorganisms (GCM) 10K type strain sequencing project: providing services to taxonomists for standard genome sequencing and annotation.</title>
        <authorList>
            <consortium name="The Broad Institute Genomics Platform"/>
            <consortium name="The Broad Institute Genome Sequencing Center for Infectious Disease"/>
            <person name="Wu L."/>
            <person name="Ma J."/>
        </authorList>
    </citation>
    <scope>NUCLEOTIDE SEQUENCE [LARGE SCALE GENOMIC DNA]</scope>
    <source>
        <strain evidence="2">JCM 18019</strain>
    </source>
</reference>
<organism evidence="1 2">
    <name type="scientific">Chryseobacterium ginsengisoli</name>
    <dbReference type="NCBI Taxonomy" id="363853"/>
    <lineage>
        <taxon>Bacteria</taxon>
        <taxon>Pseudomonadati</taxon>
        <taxon>Bacteroidota</taxon>
        <taxon>Flavobacteriia</taxon>
        <taxon>Flavobacteriales</taxon>
        <taxon>Weeksellaceae</taxon>
        <taxon>Chryseobacterium group</taxon>
        <taxon>Chryseobacterium</taxon>
    </lineage>
</organism>
<dbReference type="Proteomes" id="UP001500353">
    <property type="component" value="Unassembled WGS sequence"/>
</dbReference>
<sequence>MLINGHRYREEEVLFALRQEGFKIVPFETYRETHIHGSTFIKDYYTTKCAVKGDQEPTDENVWSIIARKIFEIKKDKPKLIGYGNP</sequence>
<comment type="caution">
    <text evidence="1">The sequence shown here is derived from an EMBL/GenBank/DDBJ whole genome shotgun (WGS) entry which is preliminary data.</text>
</comment>
<gene>
    <name evidence="1" type="ORF">GCM10023210_31080</name>
</gene>
<protein>
    <submittedName>
        <fullName evidence="1">Uncharacterized protein</fullName>
    </submittedName>
</protein>
<keyword evidence="2" id="KW-1185">Reference proteome</keyword>
<proteinExistence type="predicted"/>